<dbReference type="Proteomes" id="UP001259492">
    <property type="component" value="Unassembled WGS sequence"/>
</dbReference>
<sequence length="145" mass="17221">MKKLIIIAIAFVSLQTIAQEHHNRRGDDTRKEQFKDMNPEELAQLKTKHMTLRLDLDDSQQDKVYALLLEQTKARKEKAESLKGKEKKELSKDEKLKMANDRLDAQIAFKKEMKIVLNEEQYKKFERSTKRKGKHQRKGKQKRRS</sequence>
<protein>
    <submittedName>
        <fullName evidence="3">Uncharacterized protein</fullName>
    </submittedName>
</protein>
<accession>A0ABU2YPV4</accession>
<feature type="coiled-coil region" evidence="1">
    <location>
        <begin position="42"/>
        <end position="89"/>
    </location>
</feature>
<name>A0ABU2YPV4_9FLAO</name>
<gene>
    <name evidence="3" type="ORF">RM697_10485</name>
</gene>
<feature type="compositionally biased region" description="Basic residues" evidence="2">
    <location>
        <begin position="129"/>
        <end position="145"/>
    </location>
</feature>
<keyword evidence="4" id="KW-1185">Reference proteome</keyword>
<comment type="caution">
    <text evidence="3">The sequence shown here is derived from an EMBL/GenBank/DDBJ whole genome shotgun (WGS) entry which is preliminary data.</text>
</comment>
<evidence type="ECO:0000313" key="3">
    <source>
        <dbReference type="EMBL" id="MDT0559078.1"/>
    </source>
</evidence>
<reference evidence="3 4" key="1">
    <citation type="submission" date="2023-09" db="EMBL/GenBank/DDBJ databases">
        <authorList>
            <person name="Rey-Velasco X."/>
        </authorList>
    </citation>
    <scope>NUCLEOTIDE SEQUENCE [LARGE SCALE GENOMIC DNA]</scope>
    <source>
        <strain evidence="3 4">W332</strain>
    </source>
</reference>
<keyword evidence="1" id="KW-0175">Coiled coil</keyword>
<evidence type="ECO:0000313" key="4">
    <source>
        <dbReference type="Proteomes" id="UP001259492"/>
    </source>
</evidence>
<organism evidence="3 4">
    <name type="scientific">Microcosmobacter mediterraneus</name>
    <dbReference type="NCBI Taxonomy" id="3075607"/>
    <lineage>
        <taxon>Bacteria</taxon>
        <taxon>Pseudomonadati</taxon>
        <taxon>Bacteroidota</taxon>
        <taxon>Flavobacteriia</taxon>
        <taxon>Flavobacteriales</taxon>
        <taxon>Flavobacteriaceae</taxon>
        <taxon>Microcosmobacter</taxon>
    </lineage>
</organism>
<proteinExistence type="predicted"/>
<evidence type="ECO:0000256" key="2">
    <source>
        <dbReference type="SAM" id="MobiDB-lite"/>
    </source>
</evidence>
<feature type="region of interest" description="Disordered" evidence="2">
    <location>
        <begin position="120"/>
        <end position="145"/>
    </location>
</feature>
<dbReference type="RefSeq" id="WP_311427842.1">
    <property type="nucleotide sequence ID" value="NZ_JAVRIA010000005.1"/>
</dbReference>
<dbReference type="EMBL" id="JAVRIA010000005">
    <property type="protein sequence ID" value="MDT0559078.1"/>
    <property type="molecule type" value="Genomic_DNA"/>
</dbReference>
<evidence type="ECO:0000256" key="1">
    <source>
        <dbReference type="SAM" id="Coils"/>
    </source>
</evidence>